<dbReference type="Gene3D" id="1.10.443.10">
    <property type="entry name" value="Intergrase catalytic core"/>
    <property type="match status" value="1"/>
</dbReference>
<gene>
    <name evidence="9" type="ORF">DVK85_01250</name>
</gene>
<protein>
    <submittedName>
        <fullName evidence="9">Site-specific integrase</fullName>
    </submittedName>
</protein>
<keyword evidence="3 5" id="KW-0238">DNA-binding</keyword>
<name>A0A345H8L8_9FLAO</name>
<dbReference type="InterPro" id="IPR002104">
    <property type="entry name" value="Integrase_catalytic"/>
</dbReference>
<feature type="domain" description="Core-binding (CB)" evidence="8">
    <location>
        <begin position="109"/>
        <end position="197"/>
    </location>
</feature>
<dbReference type="GO" id="GO:0015074">
    <property type="term" value="P:DNA integration"/>
    <property type="evidence" value="ECO:0007669"/>
    <property type="project" value="UniProtKB-KW"/>
</dbReference>
<dbReference type="OrthoDB" id="9806835at2"/>
<sequence length="407" mass="47546">MATLRELLQIEHNSEHDFATKKNYGKVNIYDAKGNISARWYIYYSFRNPETGYLERQPNVYMNINDFDTLRERTRAAKIVKESLERLLKQGFNPYDENPPTPKNAKTSNSNKSVNDAISFSLTISKKVLAESSYTDHQSRVTQFKNWLIKKNLGNHKMADIEHETVMDFLNEVLQRSSARNRNNTRTALASMYKILLANKIVKINIVEGIDKIKSTPQKNKTYTVEQEEKILQLLQKEDPLMLLFVQFISFNMLRPIEVCRLKISDISIKERILKVRAKNQPLKTKIIPEIMLRNIPDLSTSNATDFLFTPMGPGAWETKEVNRRNYFSARFKTIKEKLNLNDNYGLYSFRHTYITKIYRELRKTLSPFETKSKLMLITGHTSMTALEKYLRDIDAELPEDYSNLLE</sequence>
<feature type="domain" description="Tyr recombinase" evidence="7">
    <location>
        <begin position="218"/>
        <end position="403"/>
    </location>
</feature>
<keyword evidence="10" id="KW-1185">Reference proteome</keyword>
<dbReference type="SUPFAM" id="SSF56349">
    <property type="entry name" value="DNA breaking-rejoining enzymes"/>
    <property type="match status" value="1"/>
</dbReference>
<dbReference type="GO" id="GO:0006310">
    <property type="term" value="P:DNA recombination"/>
    <property type="evidence" value="ECO:0007669"/>
    <property type="project" value="UniProtKB-KW"/>
</dbReference>
<evidence type="ECO:0000256" key="6">
    <source>
        <dbReference type="SAM" id="MobiDB-lite"/>
    </source>
</evidence>
<dbReference type="EMBL" id="CP031188">
    <property type="protein sequence ID" value="AXG72928.1"/>
    <property type="molecule type" value="Genomic_DNA"/>
</dbReference>
<dbReference type="Proteomes" id="UP000253951">
    <property type="component" value="Chromosome"/>
</dbReference>
<dbReference type="PROSITE" id="PS51898">
    <property type="entry name" value="TYR_RECOMBINASE"/>
    <property type="match status" value="1"/>
</dbReference>
<evidence type="ECO:0000256" key="4">
    <source>
        <dbReference type="ARBA" id="ARBA00023172"/>
    </source>
</evidence>
<evidence type="ECO:0000256" key="2">
    <source>
        <dbReference type="ARBA" id="ARBA00022908"/>
    </source>
</evidence>
<dbReference type="Pfam" id="PF00589">
    <property type="entry name" value="Phage_integrase"/>
    <property type="match status" value="1"/>
</dbReference>
<dbReference type="GO" id="GO:0003677">
    <property type="term" value="F:DNA binding"/>
    <property type="evidence" value="ECO:0007669"/>
    <property type="project" value="UniProtKB-UniRule"/>
</dbReference>
<organism evidence="9 10">
    <name type="scientific">Flavobacterium arcticum</name>
    <dbReference type="NCBI Taxonomy" id="1784713"/>
    <lineage>
        <taxon>Bacteria</taxon>
        <taxon>Pseudomonadati</taxon>
        <taxon>Bacteroidota</taxon>
        <taxon>Flavobacteriia</taxon>
        <taxon>Flavobacteriales</taxon>
        <taxon>Flavobacteriaceae</taxon>
        <taxon>Flavobacterium</taxon>
    </lineage>
</organism>
<evidence type="ECO:0000259" key="7">
    <source>
        <dbReference type="PROSITE" id="PS51898"/>
    </source>
</evidence>
<dbReference type="InterPro" id="IPR010998">
    <property type="entry name" value="Integrase_recombinase_N"/>
</dbReference>
<evidence type="ECO:0000259" key="8">
    <source>
        <dbReference type="PROSITE" id="PS51900"/>
    </source>
</evidence>
<dbReference type="KEGG" id="fat:DVK85_01250"/>
<keyword evidence="2" id="KW-0229">DNA integration</keyword>
<dbReference type="Gene3D" id="1.10.150.130">
    <property type="match status" value="1"/>
</dbReference>
<dbReference type="PROSITE" id="PS51900">
    <property type="entry name" value="CB"/>
    <property type="match status" value="1"/>
</dbReference>
<dbReference type="InterPro" id="IPR013762">
    <property type="entry name" value="Integrase-like_cat_sf"/>
</dbReference>
<evidence type="ECO:0000256" key="3">
    <source>
        <dbReference type="ARBA" id="ARBA00023125"/>
    </source>
</evidence>
<reference evidence="9 10" key="1">
    <citation type="submission" date="2018-07" db="EMBL/GenBank/DDBJ databases">
        <title>Complete genome sequence of Flavobacterium arcticum type strain SM1502T.</title>
        <authorList>
            <person name="Li Y."/>
            <person name="Li D.-D."/>
        </authorList>
    </citation>
    <scope>NUCLEOTIDE SEQUENCE [LARGE SCALE GENOMIC DNA]</scope>
    <source>
        <strain evidence="9 10">SM1502</strain>
    </source>
</reference>
<feature type="region of interest" description="Disordered" evidence="6">
    <location>
        <begin position="91"/>
        <end position="112"/>
    </location>
</feature>
<dbReference type="InterPro" id="IPR011010">
    <property type="entry name" value="DNA_brk_join_enz"/>
</dbReference>
<evidence type="ECO:0000313" key="9">
    <source>
        <dbReference type="EMBL" id="AXG72928.1"/>
    </source>
</evidence>
<evidence type="ECO:0000256" key="5">
    <source>
        <dbReference type="PROSITE-ProRule" id="PRU01248"/>
    </source>
</evidence>
<dbReference type="InterPro" id="IPR044068">
    <property type="entry name" value="CB"/>
</dbReference>
<keyword evidence="4" id="KW-0233">DNA recombination</keyword>
<evidence type="ECO:0000313" key="10">
    <source>
        <dbReference type="Proteomes" id="UP000253951"/>
    </source>
</evidence>
<dbReference type="AlphaFoldDB" id="A0A345H8L8"/>
<comment type="similarity">
    <text evidence="1">Belongs to the 'phage' integrase family.</text>
</comment>
<dbReference type="InterPro" id="IPR050808">
    <property type="entry name" value="Phage_Integrase"/>
</dbReference>
<dbReference type="PANTHER" id="PTHR30629:SF2">
    <property type="entry name" value="PROPHAGE INTEGRASE INTS-RELATED"/>
    <property type="match status" value="1"/>
</dbReference>
<evidence type="ECO:0000256" key="1">
    <source>
        <dbReference type="ARBA" id="ARBA00008857"/>
    </source>
</evidence>
<dbReference type="PANTHER" id="PTHR30629">
    <property type="entry name" value="PROPHAGE INTEGRASE"/>
    <property type="match status" value="1"/>
</dbReference>
<proteinExistence type="inferred from homology"/>
<dbReference type="RefSeq" id="WP_114676691.1">
    <property type="nucleotide sequence ID" value="NZ_CP031188.1"/>
</dbReference>
<accession>A0A345H8L8</accession>